<dbReference type="PANTHER" id="PTHR30385">
    <property type="entry name" value="SIGMA FACTOR F FLAGELLAR"/>
    <property type="match status" value="1"/>
</dbReference>
<dbReference type="GO" id="GO:0006352">
    <property type="term" value="P:DNA-templated transcription initiation"/>
    <property type="evidence" value="ECO:0007669"/>
    <property type="project" value="InterPro"/>
</dbReference>
<dbReference type="InterPro" id="IPR013325">
    <property type="entry name" value="RNA_pol_sigma_r2"/>
</dbReference>
<dbReference type="PRINTS" id="PR00046">
    <property type="entry name" value="SIGMA70FCT"/>
</dbReference>
<dbReference type="SUPFAM" id="SSF88946">
    <property type="entry name" value="Sigma2 domain of RNA polymerase sigma factors"/>
    <property type="match status" value="1"/>
</dbReference>
<comment type="caution">
    <text evidence="6">The sequence shown here is derived from an EMBL/GenBank/DDBJ whole genome shotgun (WGS) entry which is preliminary data.</text>
</comment>
<dbReference type="GO" id="GO:0016987">
    <property type="term" value="F:sigma factor activity"/>
    <property type="evidence" value="ECO:0007669"/>
    <property type="project" value="UniProtKB-KW"/>
</dbReference>
<name>A0A1F6D2H7_HANXR</name>
<evidence type="ECO:0000256" key="3">
    <source>
        <dbReference type="ARBA" id="ARBA00023125"/>
    </source>
</evidence>
<dbReference type="InterPro" id="IPR014284">
    <property type="entry name" value="RNA_pol_sigma-70_dom"/>
</dbReference>
<dbReference type="SUPFAM" id="SSF88659">
    <property type="entry name" value="Sigma3 and sigma4 domains of RNA polymerase sigma factors"/>
    <property type="match status" value="2"/>
</dbReference>
<keyword evidence="2" id="KW-0731">Sigma factor</keyword>
<organism evidence="6 7">
    <name type="scientific">Handelsmanbacteria sp. (strain RIFCSPLOWO2_12_FULL_64_10)</name>
    <dbReference type="NCBI Taxonomy" id="1817868"/>
    <lineage>
        <taxon>Bacteria</taxon>
        <taxon>Candidatus Handelsmaniibacteriota</taxon>
    </lineage>
</organism>
<proteinExistence type="predicted"/>
<dbReference type="CDD" id="cd06171">
    <property type="entry name" value="Sigma70_r4"/>
    <property type="match status" value="1"/>
</dbReference>
<dbReference type="Pfam" id="PF04542">
    <property type="entry name" value="Sigma70_r2"/>
    <property type="match status" value="1"/>
</dbReference>
<dbReference type="GO" id="GO:0003899">
    <property type="term" value="F:DNA-directed RNA polymerase activity"/>
    <property type="evidence" value="ECO:0007669"/>
    <property type="project" value="InterPro"/>
</dbReference>
<dbReference type="InterPro" id="IPR000943">
    <property type="entry name" value="RNA_pol_sigma70"/>
</dbReference>
<dbReference type="NCBIfam" id="TIGR02937">
    <property type="entry name" value="sigma70-ECF"/>
    <property type="match status" value="1"/>
</dbReference>
<dbReference type="PIRSF" id="PIRSF000770">
    <property type="entry name" value="RNA_pol_sigma-SigE/K"/>
    <property type="match status" value="1"/>
</dbReference>
<evidence type="ECO:0000313" key="7">
    <source>
        <dbReference type="Proteomes" id="UP000178606"/>
    </source>
</evidence>
<dbReference type="GO" id="GO:0003677">
    <property type="term" value="F:DNA binding"/>
    <property type="evidence" value="ECO:0007669"/>
    <property type="project" value="UniProtKB-KW"/>
</dbReference>
<dbReference type="PANTHER" id="PTHR30385:SF7">
    <property type="entry name" value="RNA POLYMERASE SIGMA FACTOR FLIA"/>
    <property type="match status" value="1"/>
</dbReference>
<dbReference type="InterPro" id="IPR007630">
    <property type="entry name" value="RNA_pol_sigma70_r4"/>
</dbReference>
<evidence type="ECO:0000259" key="5">
    <source>
        <dbReference type="PROSITE" id="PS00716"/>
    </source>
</evidence>
<dbReference type="InterPro" id="IPR007627">
    <property type="entry name" value="RNA_pol_sigma70_r2"/>
</dbReference>
<dbReference type="Pfam" id="PF04539">
    <property type="entry name" value="Sigma70_r3"/>
    <property type="match status" value="1"/>
</dbReference>
<evidence type="ECO:0000256" key="2">
    <source>
        <dbReference type="ARBA" id="ARBA00023082"/>
    </source>
</evidence>
<keyword evidence="4" id="KW-0804">Transcription</keyword>
<dbReference type="AlphaFoldDB" id="A0A1F6D2H7"/>
<feature type="domain" description="RNA polymerase sigma-70" evidence="5">
    <location>
        <begin position="216"/>
        <end position="242"/>
    </location>
</feature>
<dbReference type="InterPro" id="IPR013324">
    <property type="entry name" value="RNA_pol_sigma_r3/r4-like"/>
</dbReference>
<keyword evidence="1" id="KW-0805">Transcription regulation</keyword>
<dbReference type="InterPro" id="IPR012845">
    <property type="entry name" value="RNA_pol_sigma_FliA_WhiG"/>
</dbReference>
<gene>
    <name evidence="6" type="ORF">A3F84_01720</name>
</gene>
<dbReference type="NCBIfam" id="NF005413">
    <property type="entry name" value="PRK06986.1"/>
    <property type="match status" value="1"/>
</dbReference>
<protein>
    <recommendedName>
        <fullName evidence="5">RNA polymerase sigma-70 domain-containing protein</fullName>
    </recommendedName>
</protein>
<accession>A0A1F6D2H7</accession>
<dbReference type="NCBIfam" id="TIGR02479">
    <property type="entry name" value="FliA_WhiG"/>
    <property type="match status" value="1"/>
</dbReference>
<dbReference type="PROSITE" id="PS00716">
    <property type="entry name" value="SIGMA70_2"/>
    <property type="match status" value="1"/>
</dbReference>
<dbReference type="EMBL" id="MFKF01000066">
    <property type="protein sequence ID" value="OGG55626.1"/>
    <property type="molecule type" value="Genomic_DNA"/>
</dbReference>
<dbReference type="InterPro" id="IPR007624">
    <property type="entry name" value="RNA_pol_sigma70_r3"/>
</dbReference>
<evidence type="ECO:0000313" key="6">
    <source>
        <dbReference type="EMBL" id="OGG55626.1"/>
    </source>
</evidence>
<dbReference type="Proteomes" id="UP000178606">
    <property type="component" value="Unassembled WGS sequence"/>
</dbReference>
<evidence type="ECO:0000256" key="1">
    <source>
        <dbReference type="ARBA" id="ARBA00023015"/>
    </source>
</evidence>
<sequence length="252" mass="27950">MPAKAHAQYGAAAAQAVSRERQLTDYLPMVKYIAGRIAMGVPRSVELDDLISAGVVGLIEAFNSFDTEKGVKFESYASIRIRGAILDELRAVDWAPRSTRAKSREMERAISALENRLGRSPTEREISESLGVTLNDLHHLLDDISSTTLLSLDELTYGSDDDKPVPLVDTLGMPGQSDALSDLEREEMKGLLVDSIGLLSEQERLVIALYYYEELTLKEIGQVMELSESRVSQIHTKAVLSLRAKLRTKLMR</sequence>
<keyword evidence="3" id="KW-0238">DNA-binding</keyword>
<dbReference type="Gene3D" id="1.10.1740.10">
    <property type="match status" value="1"/>
</dbReference>
<reference evidence="6 7" key="1">
    <citation type="journal article" date="2016" name="Nat. Commun.">
        <title>Thousands of microbial genomes shed light on interconnected biogeochemical processes in an aquifer system.</title>
        <authorList>
            <person name="Anantharaman K."/>
            <person name="Brown C.T."/>
            <person name="Hug L.A."/>
            <person name="Sharon I."/>
            <person name="Castelle C.J."/>
            <person name="Probst A.J."/>
            <person name="Thomas B.C."/>
            <person name="Singh A."/>
            <person name="Wilkins M.J."/>
            <person name="Karaoz U."/>
            <person name="Brodie E.L."/>
            <person name="Williams K.H."/>
            <person name="Hubbard S.S."/>
            <person name="Banfield J.F."/>
        </authorList>
    </citation>
    <scope>NUCLEOTIDE SEQUENCE [LARGE SCALE GENOMIC DNA]</scope>
    <source>
        <strain evidence="7">RIFCSPLOWO2_12_FULL_64_10</strain>
    </source>
</reference>
<dbReference type="Gene3D" id="1.20.140.160">
    <property type="match status" value="1"/>
</dbReference>
<evidence type="ECO:0000256" key="4">
    <source>
        <dbReference type="ARBA" id="ARBA00023163"/>
    </source>
</evidence>
<dbReference type="Pfam" id="PF04545">
    <property type="entry name" value="Sigma70_r4"/>
    <property type="match status" value="1"/>
</dbReference>